<dbReference type="CDD" id="cd09630">
    <property type="entry name" value="CDH_like_cytochrome"/>
    <property type="match status" value="1"/>
</dbReference>
<gene>
    <name evidence="4" type="ORF">K505DRAFT_237878</name>
</gene>
<dbReference type="SUPFAM" id="SSF49344">
    <property type="entry name" value="CBD9-like"/>
    <property type="match status" value="1"/>
</dbReference>
<dbReference type="Pfam" id="PF16010">
    <property type="entry name" value="CDH-cyt"/>
    <property type="match status" value="1"/>
</dbReference>
<reference evidence="4" key="1">
    <citation type="journal article" date="2020" name="Stud. Mycol.">
        <title>101 Dothideomycetes genomes: a test case for predicting lifestyles and emergence of pathogens.</title>
        <authorList>
            <person name="Haridas S."/>
            <person name="Albert R."/>
            <person name="Binder M."/>
            <person name="Bloem J."/>
            <person name="Labutti K."/>
            <person name="Salamov A."/>
            <person name="Andreopoulos B."/>
            <person name="Baker S."/>
            <person name="Barry K."/>
            <person name="Bills G."/>
            <person name="Bluhm B."/>
            <person name="Cannon C."/>
            <person name="Castanera R."/>
            <person name="Culley D."/>
            <person name="Daum C."/>
            <person name="Ezra D."/>
            <person name="Gonzalez J."/>
            <person name="Henrissat B."/>
            <person name="Kuo A."/>
            <person name="Liang C."/>
            <person name="Lipzen A."/>
            <person name="Lutzoni F."/>
            <person name="Magnuson J."/>
            <person name="Mondo S."/>
            <person name="Nolan M."/>
            <person name="Ohm R."/>
            <person name="Pangilinan J."/>
            <person name="Park H.-J."/>
            <person name="Ramirez L."/>
            <person name="Alfaro M."/>
            <person name="Sun H."/>
            <person name="Tritt A."/>
            <person name="Yoshinaga Y."/>
            <person name="Zwiers L.-H."/>
            <person name="Turgeon B."/>
            <person name="Goodwin S."/>
            <person name="Spatafora J."/>
            <person name="Crous P."/>
            <person name="Grigoriev I."/>
        </authorList>
    </citation>
    <scope>NUCLEOTIDE SEQUENCE</scope>
    <source>
        <strain evidence="4">CBS 109.77</strain>
    </source>
</reference>
<protein>
    <submittedName>
        <fullName evidence="4">Iron reductase domain protein</fullName>
    </submittedName>
</protein>
<feature type="signal peptide" evidence="2">
    <location>
        <begin position="1"/>
        <end position="26"/>
    </location>
</feature>
<dbReference type="InterPro" id="IPR015920">
    <property type="entry name" value="Cellobiose_DH-like_cyt"/>
</dbReference>
<dbReference type="InterPro" id="IPR053208">
    <property type="entry name" value="GMC_Oxidoreductase_CD"/>
</dbReference>
<keyword evidence="2" id="KW-0732">Signal</keyword>
<evidence type="ECO:0000256" key="1">
    <source>
        <dbReference type="SAM" id="MobiDB-lite"/>
    </source>
</evidence>
<dbReference type="Gene3D" id="2.60.40.1210">
    <property type="entry name" value="Cellobiose dehydrogenase, cytochrome domain"/>
    <property type="match status" value="1"/>
</dbReference>
<keyword evidence="5" id="KW-1185">Reference proteome</keyword>
<evidence type="ECO:0000313" key="4">
    <source>
        <dbReference type="EMBL" id="KAF2796378.1"/>
    </source>
</evidence>
<dbReference type="Proteomes" id="UP000799757">
    <property type="component" value="Unassembled WGS sequence"/>
</dbReference>
<feature type="compositionally biased region" description="Acidic residues" evidence="1">
    <location>
        <begin position="246"/>
        <end position="267"/>
    </location>
</feature>
<proteinExistence type="predicted"/>
<dbReference type="EMBL" id="MU001832">
    <property type="protein sequence ID" value="KAF2796378.1"/>
    <property type="molecule type" value="Genomic_DNA"/>
</dbReference>
<dbReference type="AlphaFoldDB" id="A0A6A6XJN0"/>
<accession>A0A6A6XJN0</accession>
<dbReference type="PANTHER" id="PTHR47190:SF4">
    <property type="entry name" value="DEHYDROGENASE, PUTATIVE-RELATED"/>
    <property type="match status" value="1"/>
</dbReference>
<feature type="region of interest" description="Disordered" evidence="1">
    <location>
        <begin position="220"/>
        <end position="267"/>
    </location>
</feature>
<organism evidence="4 5">
    <name type="scientific">Melanomma pulvis-pyrius CBS 109.77</name>
    <dbReference type="NCBI Taxonomy" id="1314802"/>
    <lineage>
        <taxon>Eukaryota</taxon>
        <taxon>Fungi</taxon>
        <taxon>Dikarya</taxon>
        <taxon>Ascomycota</taxon>
        <taxon>Pezizomycotina</taxon>
        <taxon>Dothideomycetes</taxon>
        <taxon>Pleosporomycetidae</taxon>
        <taxon>Pleosporales</taxon>
        <taxon>Melanommataceae</taxon>
        <taxon>Melanomma</taxon>
    </lineage>
</organism>
<sequence length="267" mass="27676">MISSLRPEVPFTLVSLLLLFATRTTAQQTAPFTDPLTGINFQRFFGAKTQFAFGIALPENPSTDFIGQISAPMPNGAGWAGISLQEDMEGPLLLTAWPNGNEVVSSFRVARNEDDSPPVVTGAFKVVPIPSGTAVNASHMTFTFLCQNCIGDAKIGFTASDTAGDVGMGWALASRAVSDATDPAAVLPFHNSGFDDFTALLSQARSPLFGEWALLAGPQGAASNGSTTPIPILPPGTSTGGGAGGDDSDDEGDDDEGGDDDKDEDDD</sequence>
<evidence type="ECO:0000256" key="2">
    <source>
        <dbReference type="SAM" id="SignalP"/>
    </source>
</evidence>
<name>A0A6A6XJN0_9PLEO</name>
<evidence type="ECO:0000313" key="5">
    <source>
        <dbReference type="Proteomes" id="UP000799757"/>
    </source>
</evidence>
<evidence type="ECO:0000259" key="3">
    <source>
        <dbReference type="Pfam" id="PF16010"/>
    </source>
</evidence>
<feature type="domain" description="Cellobiose dehydrogenase-like cytochrome" evidence="3">
    <location>
        <begin position="32"/>
        <end position="209"/>
    </location>
</feature>
<dbReference type="PANTHER" id="PTHR47190">
    <property type="entry name" value="DEHYDROGENASE, PUTATIVE-RELATED"/>
    <property type="match status" value="1"/>
</dbReference>
<feature type="chain" id="PRO_5025413668" evidence="2">
    <location>
        <begin position="27"/>
        <end position="267"/>
    </location>
</feature>
<dbReference type="OrthoDB" id="413885at2759"/>